<organism evidence="1 2">
    <name type="scientific">Shewanella benthica</name>
    <dbReference type="NCBI Taxonomy" id="43661"/>
    <lineage>
        <taxon>Bacteria</taxon>
        <taxon>Pseudomonadati</taxon>
        <taxon>Pseudomonadota</taxon>
        <taxon>Gammaproteobacteria</taxon>
        <taxon>Alteromonadales</taxon>
        <taxon>Shewanellaceae</taxon>
        <taxon>Shewanella</taxon>
    </lineage>
</organism>
<reference evidence="2" key="1">
    <citation type="submission" date="2018-06" db="EMBL/GenBank/DDBJ databases">
        <authorList>
            <person name="Cea G.-C."/>
            <person name="William W."/>
        </authorList>
    </citation>
    <scope>NUCLEOTIDE SEQUENCE [LARGE SCALE GENOMIC DNA]</scope>
    <source>
        <strain evidence="2">DB21MT-2</strain>
    </source>
</reference>
<accession>A0A330M1A5</accession>
<sequence>MFNFFGERLIRMVSLFHYVY</sequence>
<dbReference type="Proteomes" id="UP000250123">
    <property type="component" value="Chromosome SHEWBE"/>
</dbReference>
<evidence type="ECO:0000313" key="2">
    <source>
        <dbReference type="Proteomes" id="UP000250123"/>
    </source>
</evidence>
<evidence type="ECO:0000313" key="1">
    <source>
        <dbReference type="EMBL" id="SQH75835.1"/>
    </source>
</evidence>
<proteinExistence type="predicted"/>
<dbReference type="KEGG" id="sbk:SHEWBE_1869"/>
<dbReference type="AlphaFoldDB" id="A0A330M1A5"/>
<name>A0A330M1A5_9GAMM</name>
<gene>
    <name evidence="1" type="ORF">SHEWBE_1869</name>
</gene>
<protein>
    <submittedName>
        <fullName evidence="1">Uncharacterized protein</fullName>
    </submittedName>
</protein>
<dbReference type="EMBL" id="LS483452">
    <property type="protein sequence ID" value="SQH75835.1"/>
    <property type="molecule type" value="Genomic_DNA"/>
</dbReference>